<keyword evidence="4" id="KW-1185">Reference proteome</keyword>
<dbReference type="SUPFAM" id="SSF160935">
    <property type="entry name" value="VPA0735-like"/>
    <property type="match status" value="1"/>
</dbReference>
<evidence type="ECO:0000313" key="3">
    <source>
        <dbReference type="EMBL" id="KAK9828758.1"/>
    </source>
</evidence>
<dbReference type="PANTHER" id="PTHR36509:SF2">
    <property type="entry name" value="BLL3101 PROTEIN"/>
    <property type="match status" value="1"/>
</dbReference>
<dbReference type="Pfam" id="PF06863">
    <property type="entry name" value="DUF1254"/>
    <property type="match status" value="1"/>
</dbReference>
<dbReference type="Gene3D" id="2.60.120.600">
    <property type="entry name" value="Domain of unknown function DUF1214, C-terminal domain"/>
    <property type="match status" value="1"/>
</dbReference>
<dbReference type="EMBL" id="JALJOR010000001">
    <property type="protein sequence ID" value="KAK9828758.1"/>
    <property type="molecule type" value="Genomic_DNA"/>
</dbReference>
<proteinExistence type="predicted"/>
<feature type="domain" description="DUF1254" evidence="2">
    <location>
        <begin position="74"/>
        <end position="193"/>
    </location>
</feature>
<sequence>MHATQAFNVTIPPSIAPSQLSALANATWEYIYTWPLPILAKSYASVTANGTKINTYNLRATALSNVSSGATAPAGGVTPNHDTLYSQAILDLSQGPQVFTIPPFPTGRYWIVPFLDAYTNFFGALGSHFSSPPGNYLVVGRNVSNTTTFPGFTANQTFHAPTDIVWVIARVQTFNDSDIPTAYELGQGLKIAPYNGTYTGAAAPSAFNQTNKAVRISQAFNGTGYAPYVGPIQYVAGLAQQPSSWFAAAAAFLAADPPAGGLGPLDSQLPGLAAASNSAILLQTAAQIATTCVTVPFIGLVSETGWQFNPNYSFFGTDYLSRAQSAEVVPGALPATEVVYLTTYTDSNGLPLDASRGSVYTVSFQRPLPAGAFWSLGIYNTTNLFFIANPINRWVINNQIPDLSYSGPNNSTLVVYISSTANQPPAGPQRANWLPAPSNAPFFLILRLYLPSASVLNGSYEPPAVVMSRPGSPGSNTS</sequence>
<comment type="caution">
    <text evidence="3">The sequence shown here is derived from an EMBL/GenBank/DDBJ whole genome shotgun (WGS) entry which is preliminary data.</text>
</comment>
<reference evidence="3 4" key="1">
    <citation type="journal article" date="2024" name="Nat. Commun.">
        <title>Phylogenomics reveals the evolutionary origins of lichenization in chlorophyte algae.</title>
        <authorList>
            <person name="Puginier C."/>
            <person name="Libourel C."/>
            <person name="Otte J."/>
            <person name="Skaloud P."/>
            <person name="Haon M."/>
            <person name="Grisel S."/>
            <person name="Petersen M."/>
            <person name="Berrin J.G."/>
            <person name="Delaux P.M."/>
            <person name="Dal Grande F."/>
            <person name="Keller J."/>
        </authorList>
    </citation>
    <scope>NUCLEOTIDE SEQUENCE [LARGE SCALE GENOMIC DNA]</scope>
    <source>
        <strain evidence="3 4">SAG 2043</strain>
    </source>
</reference>
<dbReference type="Gene3D" id="2.60.40.1610">
    <property type="entry name" value="Domain of unknown function DUF1254"/>
    <property type="match status" value="1"/>
</dbReference>
<feature type="domain" description="DUF1214" evidence="1">
    <location>
        <begin position="337"/>
        <end position="452"/>
    </location>
</feature>
<dbReference type="InterPro" id="IPR010679">
    <property type="entry name" value="DUF1254"/>
</dbReference>
<dbReference type="InterPro" id="IPR037050">
    <property type="entry name" value="DUF1254_sf"/>
</dbReference>
<protein>
    <recommendedName>
        <fullName evidence="5">DUF1254 domain-containing protein</fullName>
    </recommendedName>
</protein>
<accession>A0AAW1R5I6</accession>
<name>A0AAW1R5I6_9CHLO</name>
<dbReference type="Pfam" id="PF06742">
    <property type="entry name" value="DUF1214"/>
    <property type="match status" value="1"/>
</dbReference>
<dbReference type="InterPro" id="IPR037049">
    <property type="entry name" value="DUF1214_C_sf"/>
</dbReference>
<dbReference type="AlphaFoldDB" id="A0AAW1R5I6"/>
<evidence type="ECO:0000259" key="2">
    <source>
        <dbReference type="Pfam" id="PF06863"/>
    </source>
</evidence>
<dbReference type="InterPro" id="IPR010621">
    <property type="entry name" value="DUF1214"/>
</dbReference>
<evidence type="ECO:0000313" key="4">
    <source>
        <dbReference type="Proteomes" id="UP001489004"/>
    </source>
</evidence>
<evidence type="ECO:0008006" key="5">
    <source>
        <dbReference type="Google" id="ProtNLM"/>
    </source>
</evidence>
<dbReference type="PANTHER" id="PTHR36509">
    <property type="entry name" value="BLL3101 PROTEIN"/>
    <property type="match status" value="1"/>
</dbReference>
<evidence type="ECO:0000259" key="1">
    <source>
        <dbReference type="Pfam" id="PF06742"/>
    </source>
</evidence>
<gene>
    <name evidence="3" type="ORF">WJX72_001942</name>
</gene>
<organism evidence="3 4">
    <name type="scientific">[Myrmecia] bisecta</name>
    <dbReference type="NCBI Taxonomy" id="41462"/>
    <lineage>
        <taxon>Eukaryota</taxon>
        <taxon>Viridiplantae</taxon>
        <taxon>Chlorophyta</taxon>
        <taxon>core chlorophytes</taxon>
        <taxon>Trebouxiophyceae</taxon>
        <taxon>Trebouxiales</taxon>
        <taxon>Trebouxiaceae</taxon>
        <taxon>Myrmecia</taxon>
    </lineage>
</organism>
<dbReference type="Proteomes" id="UP001489004">
    <property type="component" value="Unassembled WGS sequence"/>
</dbReference>